<evidence type="ECO:0000256" key="1">
    <source>
        <dbReference type="PROSITE-ProRule" id="PRU00529"/>
    </source>
</evidence>
<dbReference type="InterPro" id="IPR004114">
    <property type="entry name" value="THUMP_dom"/>
</dbReference>
<dbReference type="GO" id="GO:0003723">
    <property type="term" value="F:RNA binding"/>
    <property type="evidence" value="ECO:0007669"/>
    <property type="project" value="UniProtKB-UniRule"/>
</dbReference>
<reference evidence="3 4" key="1">
    <citation type="submission" date="2016-10" db="EMBL/GenBank/DDBJ databases">
        <authorList>
            <person name="de Groot N.N."/>
        </authorList>
    </citation>
    <scope>NUCLEOTIDE SEQUENCE [LARGE SCALE GENOMIC DNA]</scope>
    <source>
        <strain evidence="3 4">Nv1</strain>
    </source>
</reference>
<dbReference type="SUPFAM" id="SSF143437">
    <property type="entry name" value="THUMP domain-like"/>
    <property type="match status" value="1"/>
</dbReference>
<dbReference type="Proteomes" id="UP000198620">
    <property type="component" value="Unassembled WGS sequence"/>
</dbReference>
<dbReference type="STRING" id="1233.SAMN05216387_10394"/>
<organism evidence="3 4">
    <name type="scientific">Nitrosovibrio tenuis</name>
    <dbReference type="NCBI Taxonomy" id="1233"/>
    <lineage>
        <taxon>Bacteria</taxon>
        <taxon>Pseudomonadati</taxon>
        <taxon>Pseudomonadota</taxon>
        <taxon>Betaproteobacteria</taxon>
        <taxon>Nitrosomonadales</taxon>
        <taxon>Nitrosomonadaceae</taxon>
        <taxon>Nitrosovibrio</taxon>
    </lineage>
</organism>
<proteinExistence type="predicted"/>
<gene>
    <name evidence="3" type="ORF">SAMN05216387_10394</name>
</gene>
<evidence type="ECO:0000259" key="2">
    <source>
        <dbReference type="PROSITE" id="PS51165"/>
    </source>
</evidence>
<dbReference type="EMBL" id="FOBH01000003">
    <property type="protein sequence ID" value="SEK81340.1"/>
    <property type="molecule type" value="Genomic_DNA"/>
</dbReference>
<sequence length="189" mass="21300">MSLYAQEKKVGSWNVIVTVAPGPGRESRLLRQLRRLGYFKPTEFKNVCSGHVEDTAQFLEGLRAARENQEPWLSDLGRVIPVEQTFSFTPETLTGQLKQAMIPLVARMTEGTFHVRLERRGLPGQVMSQEVERQVGEHLQALAEAAGKRLQVSFAHADYVVAVETIGTRCGIALLDRTFRERFPFVLPH</sequence>
<dbReference type="Gene3D" id="3.30.2130.30">
    <property type="match status" value="1"/>
</dbReference>
<dbReference type="OrthoDB" id="8545772at2"/>
<evidence type="ECO:0000313" key="4">
    <source>
        <dbReference type="Proteomes" id="UP000198620"/>
    </source>
</evidence>
<accession>A0A1H7K4F9</accession>
<dbReference type="AlphaFoldDB" id="A0A1H7K4F9"/>
<dbReference type="Pfam" id="PF02926">
    <property type="entry name" value="THUMP"/>
    <property type="match status" value="1"/>
</dbReference>
<dbReference type="SMART" id="SM00981">
    <property type="entry name" value="THUMP"/>
    <property type="match status" value="1"/>
</dbReference>
<name>A0A1H7K4F9_9PROT</name>
<protein>
    <submittedName>
        <fullName evidence="3">tRNA(Ser,Leu) C12 N-acetylase TAN1, contains THUMP domain</fullName>
    </submittedName>
</protein>
<feature type="domain" description="THUMP" evidence="2">
    <location>
        <begin position="64"/>
        <end position="176"/>
    </location>
</feature>
<evidence type="ECO:0000313" key="3">
    <source>
        <dbReference type="EMBL" id="SEK81340.1"/>
    </source>
</evidence>
<keyword evidence="1" id="KW-0694">RNA-binding</keyword>
<dbReference type="PROSITE" id="PS51165">
    <property type="entry name" value="THUMP"/>
    <property type="match status" value="1"/>
</dbReference>
<keyword evidence="4" id="KW-1185">Reference proteome</keyword>